<dbReference type="EMBL" id="JAGIZQ010000002">
    <property type="protein sequence ID" value="KAH6640389.1"/>
    <property type="molecule type" value="Genomic_DNA"/>
</dbReference>
<comment type="caution">
    <text evidence="1">The sequence shown here is derived from an EMBL/GenBank/DDBJ whole genome shotgun (WGS) entry which is preliminary data.</text>
</comment>
<accession>A0ACB7PJZ3</accession>
<gene>
    <name evidence="1" type="ORF">F5144DRAFT_640134</name>
</gene>
<evidence type="ECO:0000313" key="2">
    <source>
        <dbReference type="Proteomes" id="UP000724584"/>
    </source>
</evidence>
<name>A0ACB7PJZ3_9PEZI</name>
<evidence type="ECO:0000313" key="1">
    <source>
        <dbReference type="EMBL" id="KAH6640389.1"/>
    </source>
</evidence>
<dbReference type="Proteomes" id="UP000724584">
    <property type="component" value="Unassembled WGS sequence"/>
</dbReference>
<protein>
    <submittedName>
        <fullName evidence="1">Uncharacterized protein</fullName>
    </submittedName>
</protein>
<organism evidence="1 2">
    <name type="scientific">Chaetomium tenue</name>
    <dbReference type="NCBI Taxonomy" id="1854479"/>
    <lineage>
        <taxon>Eukaryota</taxon>
        <taxon>Fungi</taxon>
        <taxon>Dikarya</taxon>
        <taxon>Ascomycota</taxon>
        <taxon>Pezizomycotina</taxon>
        <taxon>Sordariomycetes</taxon>
        <taxon>Sordariomycetidae</taxon>
        <taxon>Sordariales</taxon>
        <taxon>Chaetomiaceae</taxon>
        <taxon>Chaetomium</taxon>
    </lineage>
</organism>
<reference evidence="1 2" key="1">
    <citation type="journal article" date="2021" name="Nat. Commun.">
        <title>Genetic determinants of endophytism in the Arabidopsis root mycobiome.</title>
        <authorList>
            <person name="Mesny F."/>
            <person name="Miyauchi S."/>
            <person name="Thiergart T."/>
            <person name="Pickel B."/>
            <person name="Atanasova L."/>
            <person name="Karlsson M."/>
            <person name="Huettel B."/>
            <person name="Barry K.W."/>
            <person name="Haridas S."/>
            <person name="Chen C."/>
            <person name="Bauer D."/>
            <person name="Andreopoulos W."/>
            <person name="Pangilinan J."/>
            <person name="LaButti K."/>
            <person name="Riley R."/>
            <person name="Lipzen A."/>
            <person name="Clum A."/>
            <person name="Drula E."/>
            <person name="Henrissat B."/>
            <person name="Kohler A."/>
            <person name="Grigoriev I.V."/>
            <person name="Martin F.M."/>
            <person name="Hacquard S."/>
        </authorList>
    </citation>
    <scope>NUCLEOTIDE SEQUENCE [LARGE SCALE GENOMIC DNA]</scope>
    <source>
        <strain evidence="1 2">MPI-SDFR-AT-0079</strain>
    </source>
</reference>
<keyword evidence="2" id="KW-1185">Reference proteome</keyword>
<sequence length="92" mass="9937">MPSSTAPIRVNAYRDGRSVDFLTKYGDSGNISGAAATEVAFTSPAPVKTMVRCFAEKDFKGHEYTLNVAANGGKTKTNVGAFKSWKLEKNPY</sequence>
<proteinExistence type="predicted"/>